<dbReference type="GO" id="GO:0009253">
    <property type="term" value="P:peptidoglycan catabolic process"/>
    <property type="evidence" value="ECO:0007669"/>
    <property type="project" value="InterPro"/>
</dbReference>
<dbReference type="InterPro" id="IPR017853">
    <property type="entry name" value="GH"/>
</dbReference>
<accession>A0A558CYU1</accession>
<dbReference type="GO" id="GO:0003796">
    <property type="term" value="F:lysozyme activity"/>
    <property type="evidence" value="ECO:0007669"/>
    <property type="project" value="InterPro"/>
</dbReference>
<dbReference type="Gene3D" id="3.20.20.80">
    <property type="entry name" value="Glycosidases"/>
    <property type="match status" value="1"/>
</dbReference>
<dbReference type="OrthoDB" id="3698205at2"/>
<dbReference type="PANTHER" id="PTHR34135">
    <property type="entry name" value="LYSOZYME"/>
    <property type="match status" value="1"/>
</dbReference>
<dbReference type="SUPFAM" id="SSF51445">
    <property type="entry name" value="(Trans)glycosidases"/>
    <property type="match status" value="1"/>
</dbReference>
<dbReference type="PANTHER" id="PTHR34135:SF2">
    <property type="entry name" value="LYSOZYME"/>
    <property type="match status" value="1"/>
</dbReference>
<organism evidence="2 3">
    <name type="scientific">Amycolatopsis rhizosphaerae</name>
    <dbReference type="NCBI Taxonomy" id="2053003"/>
    <lineage>
        <taxon>Bacteria</taxon>
        <taxon>Bacillati</taxon>
        <taxon>Actinomycetota</taxon>
        <taxon>Actinomycetes</taxon>
        <taxon>Pseudonocardiales</taxon>
        <taxon>Pseudonocardiaceae</taxon>
        <taxon>Amycolatopsis</taxon>
    </lineage>
</organism>
<dbReference type="PROSITE" id="PS51904">
    <property type="entry name" value="GLYCOSYL_HYDROL_F25_2"/>
    <property type="match status" value="1"/>
</dbReference>
<reference evidence="2 3" key="1">
    <citation type="submission" date="2019-07" db="EMBL/GenBank/DDBJ databases">
        <authorList>
            <person name="Duangmal K."/>
            <person name="Teo W.F.A."/>
        </authorList>
    </citation>
    <scope>NUCLEOTIDE SEQUENCE [LARGE SCALE GENOMIC DNA]</scope>
    <source>
        <strain evidence="2 3">TBRC 6029</strain>
    </source>
</reference>
<gene>
    <name evidence="2" type="ORF">FNH05_11065</name>
</gene>
<dbReference type="GO" id="GO:0016052">
    <property type="term" value="P:carbohydrate catabolic process"/>
    <property type="evidence" value="ECO:0007669"/>
    <property type="project" value="TreeGrafter"/>
</dbReference>
<protein>
    <submittedName>
        <fullName evidence="2">Lysozyme</fullName>
    </submittedName>
</protein>
<sequence length="206" mass="22305">MTEDGTERGINLSLHATVADWAAVRAADVSFASITVTENVNWSDTGAWRQIEAAQGAGLRTGIRHYARPGAAADQAEHCVRLGKQLGVFGPGSLAPALDVEAVGTQPGGDRFIRTWIRTLRHAAGIRRVLVYAPHEQWLNTLRPAKWADQDVVLWVCRHNGIPGRPGWFHPRLGVHQHGPGEASGLHGPIGLDALVYPFTLADLLL</sequence>
<proteinExistence type="inferred from homology"/>
<dbReference type="Proteomes" id="UP000320011">
    <property type="component" value="Unassembled WGS sequence"/>
</dbReference>
<dbReference type="RefSeq" id="WP_144587261.1">
    <property type="nucleotide sequence ID" value="NZ_VJWX01000079.1"/>
</dbReference>
<name>A0A558CYU1_9PSEU</name>
<dbReference type="GO" id="GO:0016998">
    <property type="term" value="P:cell wall macromolecule catabolic process"/>
    <property type="evidence" value="ECO:0007669"/>
    <property type="project" value="InterPro"/>
</dbReference>
<dbReference type="AlphaFoldDB" id="A0A558CYU1"/>
<reference evidence="2 3" key="2">
    <citation type="submission" date="2019-08" db="EMBL/GenBank/DDBJ databases">
        <title>Amycolatopsis acidicola sp. nov., isolated from peat swamp forest soil.</title>
        <authorList>
            <person name="Srisuk N."/>
        </authorList>
    </citation>
    <scope>NUCLEOTIDE SEQUENCE [LARGE SCALE GENOMIC DNA]</scope>
    <source>
        <strain evidence="2 3">TBRC 6029</strain>
    </source>
</reference>
<evidence type="ECO:0000313" key="3">
    <source>
        <dbReference type="Proteomes" id="UP000320011"/>
    </source>
</evidence>
<dbReference type="EMBL" id="VJWX01000079">
    <property type="protein sequence ID" value="TVT53917.1"/>
    <property type="molecule type" value="Genomic_DNA"/>
</dbReference>
<comment type="caution">
    <text evidence="2">The sequence shown here is derived from an EMBL/GenBank/DDBJ whole genome shotgun (WGS) entry which is preliminary data.</text>
</comment>
<comment type="similarity">
    <text evidence="1">Belongs to the glycosyl hydrolase 25 family.</text>
</comment>
<keyword evidence="3" id="KW-1185">Reference proteome</keyword>
<evidence type="ECO:0000313" key="2">
    <source>
        <dbReference type="EMBL" id="TVT53917.1"/>
    </source>
</evidence>
<dbReference type="InterPro" id="IPR002053">
    <property type="entry name" value="Glyco_hydro_25"/>
</dbReference>
<dbReference type="Pfam" id="PF01183">
    <property type="entry name" value="Glyco_hydro_25"/>
    <property type="match status" value="1"/>
</dbReference>
<evidence type="ECO:0000256" key="1">
    <source>
        <dbReference type="ARBA" id="ARBA00010646"/>
    </source>
</evidence>